<keyword evidence="5" id="KW-1185">Reference proteome</keyword>
<sequence length="279" mass="29953">MNTVKLVRDAMSPVTATLAQQATLVEAVLEMQRLNLERLPVTSAGQVVGLLTAGDIRRALPDTSAWDAVSYAGRTLAGEVMHRPLLSASPQDPLEQAVGVLDERGVKSLPVLEQGRLVGMLTLADVLRAATTQARLTWGSVQQHMTRHTICLEAQAPASEAAAKLKVSGLRVMPVLENGSLVGVLHRRDLDAATHRRAVGHGDTILADQFFLDGLTVRDFMRPPETYVLDTAPLRDAMAAMLKHGVYGLPVISEGGRVLGVLTISDVLWALLERSTPPA</sequence>
<protein>
    <recommendedName>
        <fullName evidence="3">CBS domain-containing protein</fullName>
    </recommendedName>
</protein>
<dbReference type="Proteomes" id="UP000245368">
    <property type="component" value="Chromosome"/>
</dbReference>
<dbReference type="PANTHER" id="PTHR43080">
    <property type="entry name" value="CBS DOMAIN-CONTAINING PROTEIN CBSX3, MITOCHONDRIAL"/>
    <property type="match status" value="1"/>
</dbReference>
<dbReference type="SUPFAM" id="SSF54631">
    <property type="entry name" value="CBS-domain pair"/>
    <property type="match status" value="2"/>
</dbReference>
<dbReference type="InterPro" id="IPR051257">
    <property type="entry name" value="Diverse_CBS-Domain"/>
</dbReference>
<feature type="domain" description="CBS" evidence="3">
    <location>
        <begin position="145"/>
        <end position="204"/>
    </location>
</feature>
<dbReference type="AlphaFoldDB" id="A0A2Z3JGN0"/>
<dbReference type="KEGG" id="dez:DKM44_14660"/>
<name>A0A2Z3JGN0_9DEIO</name>
<dbReference type="OrthoDB" id="9762536at2"/>
<keyword evidence="1 2" id="KW-0129">CBS domain</keyword>
<dbReference type="Pfam" id="PF00571">
    <property type="entry name" value="CBS"/>
    <property type="match status" value="4"/>
</dbReference>
<gene>
    <name evidence="4" type="ORF">DKM44_14660</name>
</gene>
<dbReference type="EMBL" id="CP029494">
    <property type="protein sequence ID" value="AWN24317.1"/>
    <property type="molecule type" value="Genomic_DNA"/>
</dbReference>
<dbReference type="RefSeq" id="WP_109828042.1">
    <property type="nucleotide sequence ID" value="NZ_CP029494.1"/>
</dbReference>
<evidence type="ECO:0000256" key="1">
    <source>
        <dbReference type="ARBA" id="ARBA00023122"/>
    </source>
</evidence>
<feature type="domain" description="CBS" evidence="3">
    <location>
        <begin position="11"/>
        <end position="68"/>
    </location>
</feature>
<dbReference type="PROSITE" id="PS51371">
    <property type="entry name" value="CBS"/>
    <property type="match status" value="4"/>
</dbReference>
<organism evidence="4 5">
    <name type="scientific">Deinococcus irradiatisoli</name>
    <dbReference type="NCBI Taxonomy" id="2202254"/>
    <lineage>
        <taxon>Bacteria</taxon>
        <taxon>Thermotogati</taxon>
        <taxon>Deinococcota</taxon>
        <taxon>Deinococci</taxon>
        <taxon>Deinococcales</taxon>
        <taxon>Deinococcaceae</taxon>
        <taxon>Deinococcus</taxon>
    </lineage>
</organism>
<dbReference type="PANTHER" id="PTHR43080:SF2">
    <property type="entry name" value="CBS DOMAIN-CONTAINING PROTEIN"/>
    <property type="match status" value="1"/>
</dbReference>
<evidence type="ECO:0000313" key="5">
    <source>
        <dbReference type="Proteomes" id="UP000245368"/>
    </source>
</evidence>
<reference evidence="4 5" key="1">
    <citation type="submission" date="2018-05" db="EMBL/GenBank/DDBJ databases">
        <title>Complete Genome Sequence of Deinococcus sp. strain 17bor-2.</title>
        <authorList>
            <person name="Srinivasan S."/>
        </authorList>
    </citation>
    <scope>NUCLEOTIDE SEQUENCE [LARGE SCALE GENOMIC DNA]</scope>
    <source>
        <strain evidence="4 5">17bor-2</strain>
    </source>
</reference>
<feature type="domain" description="CBS" evidence="3">
    <location>
        <begin position="221"/>
        <end position="278"/>
    </location>
</feature>
<accession>A0A2Z3JGN0</accession>
<proteinExistence type="predicted"/>
<dbReference type="Gene3D" id="3.10.580.10">
    <property type="entry name" value="CBS-domain"/>
    <property type="match status" value="3"/>
</dbReference>
<dbReference type="InterPro" id="IPR046342">
    <property type="entry name" value="CBS_dom_sf"/>
</dbReference>
<evidence type="ECO:0000256" key="2">
    <source>
        <dbReference type="PROSITE-ProRule" id="PRU00703"/>
    </source>
</evidence>
<evidence type="ECO:0000259" key="3">
    <source>
        <dbReference type="PROSITE" id="PS51371"/>
    </source>
</evidence>
<dbReference type="SMART" id="SM00116">
    <property type="entry name" value="CBS"/>
    <property type="match status" value="4"/>
</dbReference>
<feature type="domain" description="CBS" evidence="3">
    <location>
        <begin position="81"/>
        <end position="136"/>
    </location>
</feature>
<evidence type="ECO:0000313" key="4">
    <source>
        <dbReference type="EMBL" id="AWN24317.1"/>
    </source>
</evidence>
<dbReference type="InterPro" id="IPR000644">
    <property type="entry name" value="CBS_dom"/>
</dbReference>